<dbReference type="AlphaFoldDB" id="A0A0F5JXT3"/>
<proteinExistence type="predicted"/>
<evidence type="ECO:0000313" key="1">
    <source>
        <dbReference type="EMBL" id="KKB62072.1"/>
    </source>
</evidence>
<reference evidence="1 2" key="1">
    <citation type="submission" date="2015-03" db="EMBL/GenBank/DDBJ databases">
        <title>Draft Genome Sequence of Burkholderia andropogonis type strain ICMP2807, isolated from Sorghum bicolor.</title>
        <authorList>
            <person name="Lopes-Santos L."/>
            <person name="Castro D.B."/>
            <person name="Ottoboni L.M."/>
            <person name="Park D."/>
            <person name="Weirc B.S."/>
            <person name="Destefano S.A."/>
        </authorList>
    </citation>
    <scope>NUCLEOTIDE SEQUENCE [LARGE SCALE GENOMIC DNA]</scope>
    <source>
        <strain evidence="1 2">ICMP2807</strain>
    </source>
</reference>
<protein>
    <submittedName>
        <fullName evidence="1">Uncharacterized protein</fullName>
    </submittedName>
</protein>
<dbReference type="RefSeq" id="WP_046153705.1">
    <property type="nucleotide sequence ID" value="NZ_CADFGU010000002.1"/>
</dbReference>
<name>A0A0F5JXT3_9BURK</name>
<dbReference type="Proteomes" id="UP000033618">
    <property type="component" value="Unassembled WGS sequence"/>
</dbReference>
<accession>A0A0F5JXT3</accession>
<sequence>MQKILHKIYAKAPEAEADVLYRRKALYKVNRRDALDVAARKAARRIVDCATREAANQYVVARSEGYRDGLTVLVEEVANQIEHLSMSYETQLSDFYAAITADVERLFRDTETARALIEEYIEVKNVGGDESITVYVPRWCRLSCAGVDQLRTSSGRRIKLASSPSNRFVISNGRFSISFYPPEASSEISNKLVHNSKPTNLSNAKHMLSALMARLQPADDRQAP</sequence>
<organism evidence="1 2">
    <name type="scientific">Robbsia andropogonis</name>
    <dbReference type="NCBI Taxonomy" id="28092"/>
    <lineage>
        <taxon>Bacteria</taxon>
        <taxon>Pseudomonadati</taxon>
        <taxon>Pseudomonadota</taxon>
        <taxon>Betaproteobacteria</taxon>
        <taxon>Burkholderiales</taxon>
        <taxon>Burkholderiaceae</taxon>
        <taxon>Robbsia</taxon>
    </lineage>
</organism>
<gene>
    <name evidence="1" type="ORF">WM40_19420</name>
</gene>
<keyword evidence="2" id="KW-1185">Reference proteome</keyword>
<comment type="caution">
    <text evidence="1">The sequence shown here is derived from an EMBL/GenBank/DDBJ whole genome shotgun (WGS) entry which is preliminary data.</text>
</comment>
<evidence type="ECO:0000313" key="2">
    <source>
        <dbReference type="Proteomes" id="UP000033618"/>
    </source>
</evidence>
<dbReference type="EMBL" id="LAQU01000025">
    <property type="protein sequence ID" value="KKB62072.1"/>
    <property type="molecule type" value="Genomic_DNA"/>
</dbReference>
<dbReference type="PATRIC" id="fig|28092.6.peg.4554"/>